<dbReference type="CDD" id="cd12797">
    <property type="entry name" value="M23_peptidase"/>
    <property type="match status" value="1"/>
</dbReference>
<gene>
    <name evidence="3" type="ORF">A3A91_00525</name>
</gene>
<dbReference type="InterPro" id="IPR050570">
    <property type="entry name" value="Cell_wall_metabolism_enzyme"/>
</dbReference>
<dbReference type="SMART" id="SM00257">
    <property type="entry name" value="LysM"/>
    <property type="match status" value="2"/>
</dbReference>
<dbReference type="InterPro" id="IPR036779">
    <property type="entry name" value="LysM_dom_sf"/>
</dbReference>
<reference evidence="3 4" key="1">
    <citation type="journal article" date="2016" name="Nat. Commun.">
        <title>Thousands of microbial genomes shed light on interconnected biogeochemical processes in an aquifer system.</title>
        <authorList>
            <person name="Anantharaman K."/>
            <person name="Brown C.T."/>
            <person name="Hug L.A."/>
            <person name="Sharon I."/>
            <person name="Castelle C.J."/>
            <person name="Probst A.J."/>
            <person name="Thomas B.C."/>
            <person name="Singh A."/>
            <person name="Wilkins M.J."/>
            <person name="Karaoz U."/>
            <person name="Brodie E.L."/>
            <person name="Williams K.H."/>
            <person name="Hubbard S.S."/>
            <person name="Banfield J.F."/>
        </authorList>
    </citation>
    <scope>NUCLEOTIDE SEQUENCE [LARGE SCALE GENOMIC DNA]</scope>
</reference>
<dbReference type="AlphaFoldDB" id="A0A1F6WZ16"/>
<dbReference type="PANTHER" id="PTHR21666:SF270">
    <property type="entry name" value="MUREIN HYDROLASE ACTIVATOR ENVC"/>
    <property type="match status" value="1"/>
</dbReference>
<comment type="caution">
    <text evidence="3">The sequence shown here is derived from an EMBL/GenBank/DDBJ whole genome shotgun (WGS) entry which is preliminary data.</text>
</comment>
<accession>A0A1F6WZ16</accession>
<protein>
    <recommendedName>
        <fullName evidence="2">LysM domain-containing protein</fullName>
    </recommendedName>
</protein>
<dbReference type="SUPFAM" id="SSF51261">
    <property type="entry name" value="Duplicated hybrid motif"/>
    <property type="match status" value="1"/>
</dbReference>
<feature type="domain" description="LysM" evidence="2">
    <location>
        <begin position="158"/>
        <end position="202"/>
    </location>
</feature>
<evidence type="ECO:0000259" key="2">
    <source>
        <dbReference type="PROSITE" id="PS51782"/>
    </source>
</evidence>
<dbReference type="Gene3D" id="3.10.350.10">
    <property type="entry name" value="LysM domain"/>
    <property type="match status" value="2"/>
</dbReference>
<organism evidence="3 4">
    <name type="scientific">Candidatus Nomurabacteria bacterium RIFCSPLOWO2_01_FULL_36_16</name>
    <dbReference type="NCBI Taxonomy" id="1801767"/>
    <lineage>
        <taxon>Bacteria</taxon>
        <taxon>Candidatus Nomuraibacteriota</taxon>
    </lineage>
</organism>
<dbReference type="EMBL" id="MFUR01000005">
    <property type="protein sequence ID" value="OGI87139.1"/>
    <property type="molecule type" value="Genomic_DNA"/>
</dbReference>
<dbReference type="CDD" id="cd00118">
    <property type="entry name" value="LysM"/>
    <property type="match status" value="2"/>
</dbReference>
<dbReference type="InterPro" id="IPR016047">
    <property type="entry name" value="M23ase_b-sheet_dom"/>
</dbReference>
<dbReference type="InterPro" id="IPR011055">
    <property type="entry name" value="Dup_hybrid_motif"/>
</dbReference>
<dbReference type="InterPro" id="IPR018392">
    <property type="entry name" value="LysM"/>
</dbReference>
<feature type="domain" description="LysM" evidence="2">
    <location>
        <begin position="108"/>
        <end position="152"/>
    </location>
</feature>
<dbReference type="Proteomes" id="UP000177001">
    <property type="component" value="Unassembled WGS sequence"/>
</dbReference>
<keyword evidence="1" id="KW-0732">Signal</keyword>
<dbReference type="PROSITE" id="PS51782">
    <property type="entry name" value="LYSM"/>
    <property type="match status" value="2"/>
</dbReference>
<dbReference type="Pfam" id="PF01551">
    <property type="entry name" value="Peptidase_M23"/>
    <property type="match status" value="1"/>
</dbReference>
<evidence type="ECO:0000256" key="1">
    <source>
        <dbReference type="SAM" id="SignalP"/>
    </source>
</evidence>
<dbReference type="Pfam" id="PF01476">
    <property type="entry name" value="LysM"/>
    <property type="match status" value="2"/>
</dbReference>
<proteinExistence type="predicted"/>
<sequence length="360" mass="38158">MFGAFLLLFAPLQAQAGLLSSILGDEAYADTEITEGTQSNYNSQTMGLLQANVSSASIFEDKNDKKDNIIDENAKVSIVSDNALMPTSSPMGFSDGKGGAEFSPEETSVYVVRKGDSVSQIAEMFGVSVNTILSVNDMKKGEKLAEGDVLFILPISGIEHTVAKGQTLASIAKLYKVDINDIAFYNGISADAKLSINDELIIPGGDMVHEGGDKPASNLSSAISRDQNYYATHPIQNLVGYFINPVPIGRKTQGLHGPGNRGIDIGAPKGTPIYASAPGKVLIAKTGWSGGYGTMVIIEHPNNTKTLYAHMTKLGTHSGAQVSRGEVIGYVGSTGRSTGPHLHFEVFNAKNPGSDWSWAN</sequence>
<dbReference type="SUPFAM" id="SSF54106">
    <property type="entry name" value="LysM domain"/>
    <property type="match status" value="2"/>
</dbReference>
<evidence type="ECO:0000313" key="4">
    <source>
        <dbReference type="Proteomes" id="UP000177001"/>
    </source>
</evidence>
<feature type="signal peptide" evidence="1">
    <location>
        <begin position="1"/>
        <end position="16"/>
    </location>
</feature>
<dbReference type="GO" id="GO:0004222">
    <property type="term" value="F:metalloendopeptidase activity"/>
    <property type="evidence" value="ECO:0007669"/>
    <property type="project" value="TreeGrafter"/>
</dbReference>
<name>A0A1F6WZ16_9BACT</name>
<dbReference type="PANTHER" id="PTHR21666">
    <property type="entry name" value="PEPTIDASE-RELATED"/>
    <property type="match status" value="1"/>
</dbReference>
<evidence type="ECO:0000313" key="3">
    <source>
        <dbReference type="EMBL" id="OGI87139.1"/>
    </source>
</evidence>
<feature type="chain" id="PRO_5009527391" description="LysM domain-containing protein" evidence="1">
    <location>
        <begin position="17"/>
        <end position="360"/>
    </location>
</feature>
<dbReference type="Gene3D" id="2.70.70.10">
    <property type="entry name" value="Glucose Permease (Domain IIA)"/>
    <property type="match status" value="1"/>
</dbReference>